<sequence>MPCDKLDELSRPVMISKSYLLYAFICGAAINATIPTRLPHSQGTLLEVMFCIASGKRNHEHCCLHGRNCLFGQLISFLVPQGPYMGSNPTHCFRY</sequence>
<accession>A0A4Y2ERD0</accession>
<organism evidence="2 3">
    <name type="scientific">Araneus ventricosus</name>
    <name type="common">Orbweaver spider</name>
    <name type="synonym">Epeira ventricosa</name>
    <dbReference type="NCBI Taxonomy" id="182803"/>
    <lineage>
        <taxon>Eukaryota</taxon>
        <taxon>Metazoa</taxon>
        <taxon>Ecdysozoa</taxon>
        <taxon>Arthropoda</taxon>
        <taxon>Chelicerata</taxon>
        <taxon>Arachnida</taxon>
        <taxon>Araneae</taxon>
        <taxon>Araneomorphae</taxon>
        <taxon>Entelegynae</taxon>
        <taxon>Araneoidea</taxon>
        <taxon>Araneidae</taxon>
        <taxon>Araneus</taxon>
    </lineage>
</organism>
<evidence type="ECO:0000256" key="1">
    <source>
        <dbReference type="SAM" id="Phobius"/>
    </source>
</evidence>
<comment type="caution">
    <text evidence="2">The sequence shown here is derived from an EMBL/GenBank/DDBJ whole genome shotgun (WGS) entry which is preliminary data.</text>
</comment>
<name>A0A4Y2ERD0_ARAVE</name>
<keyword evidence="1" id="KW-0472">Membrane</keyword>
<keyword evidence="1" id="KW-1133">Transmembrane helix</keyword>
<keyword evidence="3" id="KW-1185">Reference proteome</keyword>
<protein>
    <submittedName>
        <fullName evidence="2">Uncharacterized protein</fullName>
    </submittedName>
</protein>
<reference evidence="2 3" key="1">
    <citation type="journal article" date="2019" name="Sci. Rep.">
        <title>Orb-weaving spider Araneus ventricosus genome elucidates the spidroin gene catalogue.</title>
        <authorList>
            <person name="Kono N."/>
            <person name="Nakamura H."/>
            <person name="Ohtoshi R."/>
            <person name="Moran D.A.P."/>
            <person name="Shinohara A."/>
            <person name="Yoshida Y."/>
            <person name="Fujiwara M."/>
            <person name="Mori M."/>
            <person name="Tomita M."/>
            <person name="Arakawa K."/>
        </authorList>
    </citation>
    <scope>NUCLEOTIDE SEQUENCE [LARGE SCALE GENOMIC DNA]</scope>
</reference>
<feature type="transmembrane region" description="Helical" evidence="1">
    <location>
        <begin position="20"/>
        <end position="38"/>
    </location>
</feature>
<keyword evidence="1" id="KW-0812">Transmembrane</keyword>
<dbReference type="AlphaFoldDB" id="A0A4Y2ERD0"/>
<evidence type="ECO:0000313" key="3">
    <source>
        <dbReference type="Proteomes" id="UP000499080"/>
    </source>
</evidence>
<proteinExistence type="predicted"/>
<dbReference type="Proteomes" id="UP000499080">
    <property type="component" value="Unassembled WGS sequence"/>
</dbReference>
<gene>
    <name evidence="2" type="ORF">AVEN_27605_1</name>
</gene>
<dbReference type="EMBL" id="BGPR01000664">
    <property type="protein sequence ID" value="GBM30566.1"/>
    <property type="molecule type" value="Genomic_DNA"/>
</dbReference>
<evidence type="ECO:0000313" key="2">
    <source>
        <dbReference type="EMBL" id="GBM30566.1"/>
    </source>
</evidence>